<evidence type="ECO:0000256" key="1">
    <source>
        <dbReference type="SAM" id="MobiDB-lite"/>
    </source>
</evidence>
<dbReference type="InterPro" id="IPR046341">
    <property type="entry name" value="SET_dom_sf"/>
</dbReference>
<accession>S8DPB3</accession>
<dbReference type="EMBL" id="AUSU01006730">
    <property type="protein sequence ID" value="EPS61592.1"/>
    <property type="molecule type" value="Genomic_DNA"/>
</dbReference>
<keyword evidence="3" id="KW-1185">Reference proteome</keyword>
<organism evidence="2 3">
    <name type="scientific">Genlisea aurea</name>
    <dbReference type="NCBI Taxonomy" id="192259"/>
    <lineage>
        <taxon>Eukaryota</taxon>
        <taxon>Viridiplantae</taxon>
        <taxon>Streptophyta</taxon>
        <taxon>Embryophyta</taxon>
        <taxon>Tracheophyta</taxon>
        <taxon>Spermatophyta</taxon>
        <taxon>Magnoliopsida</taxon>
        <taxon>eudicotyledons</taxon>
        <taxon>Gunneridae</taxon>
        <taxon>Pentapetalae</taxon>
        <taxon>asterids</taxon>
        <taxon>lamiids</taxon>
        <taxon>Lamiales</taxon>
        <taxon>Lentibulariaceae</taxon>
        <taxon>Genlisea</taxon>
    </lineage>
</organism>
<feature type="non-terminal residue" evidence="2">
    <location>
        <position position="1"/>
    </location>
</feature>
<protein>
    <submittedName>
        <fullName evidence="2">Uncharacterized protein</fullName>
    </submittedName>
</protein>
<dbReference type="Proteomes" id="UP000015453">
    <property type="component" value="Unassembled WGS sequence"/>
</dbReference>
<reference evidence="2 3" key="1">
    <citation type="journal article" date="2013" name="BMC Genomics">
        <title>The miniature genome of a carnivorous plant Genlisea aurea contains a low number of genes and short non-coding sequences.</title>
        <authorList>
            <person name="Leushkin E.V."/>
            <person name="Sutormin R.A."/>
            <person name="Nabieva E.R."/>
            <person name="Penin A.A."/>
            <person name="Kondrashov A.S."/>
            <person name="Logacheva M.D."/>
        </authorList>
    </citation>
    <scope>NUCLEOTIDE SEQUENCE [LARGE SCALE GENOMIC DNA]</scope>
</reference>
<comment type="caution">
    <text evidence="2">The sequence shown here is derived from an EMBL/GenBank/DDBJ whole genome shotgun (WGS) entry which is preliminary data.</text>
</comment>
<dbReference type="PANTHER" id="PTHR13271:SF55">
    <property type="entry name" value="SET DOMAIN-CONTAINING PROTEIN"/>
    <property type="match status" value="1"/>
</dbReference>
<feature type="region of interest" description="Disordered" evidence="1">
    <location>
        <begin position="188"/>
        <end position="210"/>
    </location>
</feature>
<proteinExistence type="predicted"/>
<dbReference type="AlphaFoldDB" id="S8DPB3"/>
<dbReference type="PANTHER" id="PTHR13271">
    <property type="entry name" value="UNCHARACTERIZED PUTATIVE METHYLTRANSFERASE"/>
    <property type="match status" value="1"/>
</dbReference>
<dbReference type="CDD" id="cd10527">
    <property type="entry name" value="SET_LSMT"/>
    <property type="match status" value="1"/>
</dbReference>
<gene>
    <name evidence="2" type="ORF">M569_13203</name>
</gene>
<evidence type="ECO:0000313" key="2">
    <source>
        <dbReference type="EMBL" id="EPS61592.1"/>
    </source>
</evidence>
<dbReference type="InterPro" id="IPR050600">
    <property type="entry name" value="SETD3_SETD6_MTase"/>
</dbReference>
<dbReference type="Gene3D" id="3.90.1410.10">
    <property type="entry name" value="set domain protein methyltransferase, domain 1"/>
    <property type="match status" value="1"/>
</dbReference>
<name>S8DPB3_9LAMI</name>
<dbReference type="OrthoDB" id="42889at2759"/>
<feature type="non-terminal residue" evidence="2">
    <location>
        <position position="344"/>
    </location>
</feature>
<dbReference type="SUPFAM" id="SSF82199">
    <property type="entry name" value="SET domain"/>
    <property type="match status" value="1"/>
</dbReference>
<dbReference type="GO" id="GO:0016279">
    <property type="term" value="F:protein-lysine N-methyltransferase activity"/>
    <property type="evidence" value="ECO:0007669"/>
    <property type="project" value="TreeGrafter"/>
</dbReference>
<sequence>IQINGAELRGCKIKYSSSSKGFGIFSSNDSPHDGIHMVVPLDLAITPMRVLEDPLVGPECRSMFEEGDVDDRLLIMLFLTVQRLRKSSSWKPYLDMLPNEFGNPLWFTADELSELKGTSLLRATELQKENLKSLFDDKVKKIVEKLLDIDGVCESNGVRFEDFLWANSVFWSRALTIPFPRSYVIRQPRQTEGSSSSTETGDSSSDPPDEEETIWIEGLVPGIDFCNHDSKALATWEVDATGSTTGIPFSMCLVSVGDSFVGEEEEEEEKEICINYGNKGNEELLYLYGFVLEENPDDTLMVKKPITIIHPHPLCHDNLFRILQIHYPNTCLQCLLLKSSLESG</sequence>
<feature type="compositionally biased region" description="Low complexity" evidence="1">
    <location>
        <begin position="191"/>
        <end position="206"/>
    </location>
</feature>
<evidence type="ECO:0000313" key="3">
    <source>
        <dbReference type="Proteomes" id="UP000015453"/>
    </source>
</evidence>